<proteinExistence type="predicted"/>
<dbReference type="EMBL" id="PTJC01000005">
    <property type="protein sequence ID" value="PPK87500.1"/>
    <property type="molecule type" value="Genomic_DNA"/>
</dbReference>
<evidence type="ECO:0000313" key="1">
    <source>
        <dbReference type="EMBL" id="PPK87500.1"/>
    </source>
</evidence>
<dbReference type="AlphaFoldDB" id="A0A2S6I7M3"/>
<dbReference type="RefSeq" id="WP_170067532.1">
    <property type="nucleotide sequence ID" value="NZ_PTJC01000005.1"/>
</dbReference>
<dbReference type="InterPro" id="IPR007922">
    <property type="entry name" value="DciA-like"/>
</dbReference>
<name>A0A2S6I7M3_9BACT</name>
<dbReference type="Pfam" id="PF05258">
    <property type="entry name" value="DciA"/>
    <property type="match status" value="1"/>
</dbReference>
<accession>A0A2S6I7M3</accession>
<dbReference type="Proteomes" id="UP000237662">
    <property type="component" value="Unassembled WGS sequence"/>
</dbReference>
<evidence type="ECO:0000313" key="2">
    <source>
        <dbReference type="Proteomes" id="UP000237662"/>
    </source>
</evidence>
<gene>
    <name evidence="1" type="ORF">CLV84_0443</name>
</gene>
<organism evidence="1 2">
    <name type="scientific">Neolewinella xylanilytica</name>
    <dbReference type="NCBI Taxonomy" id="1514080"/>
    <lineage>
        <taxon>Bacteria</taxon>
        <taxon>Pseudomonadati</taxon>
        <taxon>Bacteroidota</taxon>
        <taxon>Saprospiria</taxon>
        <taxon>Saprospirales</taxon>
        <taxon>Lewinellaceae</taxon>
        <taxon>Neolewinella</taxon>
    </lineage>
</organism>
<keyword evidence="2" id="KW-1185">Reference proteome</keyword>
<sequence>MYKKPPQKPEPQALKHAFLRLLRNQHNEAGYFKARTKMVWEKFFGKHTADNTRDFLVRNRKLYVYVTNAPLRNQLTMVREGIRDRLNEEFGEDYLEEVVIK</sequence>
<comment type="caution">
    <text evidence="1">The sequence shown here is derived from an EMBL/GenBank/DDBJ whole genome shotgun (WGS) entry which is preliminary data.</text>
</comment>
<protein>
    <submittedName>
        <fullName evidence="1">Uncharacterized protein DUF721</fullName>
    </submittedName>
</protein>
<reference evidence="1 2" key="1">
    <citation type="submission" date="2018-02" db="EMBL/GenBank/DDBJ databases">
        <title>Genomic Encyclopedia of Archaeal and Bacterial Type Strains, Phase II (KMG-II): from individual species to whole genera.</title>
        <authorList>
            <person name="Goeker M."/>
        </authorList>
    </citation>
    <scope>NUCLEOTIDE SEQUENCE [LARGE SCALE GENOMIC DNA]</scope>
    <source>
        <strain evidence="1 2">DSM 29526</strain>
    </source>
</reference>